<dbReference type="AlphaFoldDB" id="A0A2P2IJB5"/>
<accession>A0A2P2IJB5</accession>
<name>A0A2P2IJB5_RHIMU</name>
<organism evidence="1">
    <name type="scientific">Rhizophora mucronata</name>
    <name type="common">Asiatic mangrove</name>
    <dbReference type="NCBI Taxonomy" id="61149"/>
    <lineage>
        <taxon>Eukaryota</taxon>
        <taxon>Viridiplantae</taxon>
        <taxon>Streptophyta</taxon>
        <taxon>Embryophyta</taxon>
        <taxon>Tracheophyta</taxon>
        <taxon>Spermatophyta</taxon>
        <taxon>Magnoliopsida</taxon>
        <taxon>eudicotyledons</taxon>
        <taxon>Gunneridae</taxon>
        <taxon>Pentapetalae</taxon>
        <taxon>rosids</taxon>
        <taxon>fabids</taxon>
        <taxon>Malpighiales</taxon>
        <taxon>Rhizophoraceae</taxon>
        <taxon>Rhizophora</taxon>
    </lineage>
</organism>
<protein>
    <submittedName>
        <fullName evidence="1">Uncharacterized protein</fullName>
    </submittedName>
</protein>
<proteinExistence type="predicted"/>
<reference evidence="1" key="1">
    <citation type="submission" date="2018-02" db="EMBL/GenBank/DDBJ databases">
        <title>Rhizophora mucronata_Transcriptome.</title>
        <authorList>
            <person name="Meera S.P."/>
            <person name="Sreeshan A."/>
            <person name="Augustine A."/>
        </authorList>
    </citation>
    <scope>NUCLEOTIDE SEQUENCE</scope>
    <source>
        <tissue evidence="1">Leaf</tissue>
    </source>
</reference>
<sequence>MSVLYLERRDKNKFRSRTCKHAQFLFEQIKSLQTNLTKW</sequence>
<evidence type="ECO:0000313" key="1">
    <source>
        <dbReference type="EMBL" id="MBW81281.1"/>
    </source>
</evidence>
<dbReference type="EMBL" id="GGEC01000798">
    <property type="protein sequence ID" value="MBW81281.1"/>
    <property type="molecule type" value="Transcribed_RNA"/>
</dbReference>